<sequence length="120" mass="13305">MNRFLKSFLYAFRGILCALSSENNCRVQLAVAVVAVGMSWWLRLGPLEWALVVLCIALVIGMEMVNSAIEKACDRITREKDDYVRYVKDMAAGAVLWVSIGTAVVGAIIFIPKIVKLINL</sequence>
<evidence type="ECO:0000256" key="1">
    <source>
        <dbReference type="ARBA" id="ARBA00004651"/>
    </source>
</evidence>
<keyword evidence="18" id="KW-0460">Magnesium</keyword>
<protein>
    <submittedName>
        <fullName evidence="20">Undecaprenol kinase/diacylglycerol kinase (ATP)</fullName>
    </submittedName>
</protein>
<feature type="binding site" evidence="17">
    <location>
        <position position="22"/>
    </location>
    <ligand>
        <name>ATP</name>
        <dbReference type="ChEBI" id="CHEBI:30616"/>
    </ligand>
</feature>
<evidence type="ECO:0000313" key="20">
    <source>
        <dbReference type="EMBL" id="TDW99441.1"/>
    </source>
</evidence>
<comment type="caution">
    <text evidence="20">The sequence shown here is derived from an EMBL/GenBank/DDBJ whole genome shotgun (WGS) entry which is preliminary data.</text>
</comment>
<proteinExistence type="inferred from homology"/>
<evidence type="ECO:0000256" key="16">
    <source>
        <dbReference type="PIRSR" id="PIRSR600829-2"/>
    </source>
</evidence>
<keyword evidence="14" id="KW-1208">Phospholipid metabolism</keyword>
<feature type="binding site" evidence="16">
    <location>
        <position position="3"/>
    </location>
    <ligand>
        <name>substrate</name>
    </ligand>
</feature>
<evidence type="ECO:0000256" key="11">
    <source>
        <dbReference type="ARBA" id="ARBA00023098"/>
    </source>
</evidence>
<dbReference type="GO" id="GO:0008654">
    <property type="term" value="P:phospholipid biosynthetic process"/>
    <property type="evidence" value="ECO:0007669"/>
    <property type="project" value="UniProtKB-KW"/>
</dbReference>
<evidence type="ECO:0000256" key="14">
    <source>
        <dbReference type="ARBA" id="ARBA00023264"/>
    </source>
</evidence>
<evidence type="ECO:0000313" key="21">
    <source>
        <dbReference type="Proteomes" id="UP000294498"/>
    </source>
</evidence>
<evidence type="ECO:0000256" key="4">
    <source>
        <dbReference type="ARBA" id="ARBA00022516"/>
    </source>
</evidence>
<evidence type="ECO:0000256" key="15">
    <source>
        <dbReference type="PIRSR" id="PIRSR600829-1"/>
    </source>
</evidence>
<keyword evidence="3" id="KW-1003">Cell membrane</keyword>
<dbReference type="Proteomes" id="UP000294498">
    <property type="component" value="Unassembled WGS sequence"/>
</dbReference>
<feature type="binding site" evidence="17">
    <location>
        <position position="10"/>
    </location>
    <ligand>
        <name>ATP</name>
        <dbReference type="ChEBI" id="CHEBI:30616"/>
    </ligand>
</feature>
<evidence type="ECO:0000256" key="19">
    <source>
        <dbReference type="SAM" id="Phobius"/>
    </source>
</evidence>
<dbReference type="InterPro" id="IPR000829">
    <property type="entry name" value="DAGK"/>
</dbReference>
<evidence type="ECO:0000256" key="18">
    <source>
        <dbReference type="PIRSR" id="PIRSR600829-4"/>
    </source>
</evidence>
<name>A0A4R8DN51_9BACT</name>
<feature type="active site" description="Proton acceptor" evidence="15">
    <location>
        <position position="63"/>
    </location>
</feature>
<dbReference type="OrthoDB" id="1493837at2"/>
<dbReference type="GO" id="GO:0016301">
    <property type="term" value="F:kinase activity"/>
    <property type="evidence" value="ECO:0007669"/>
    <property type="project" value="UniProtKB-KW"/>
</dbReference>
<keyword evidence="4" id="KW-0444">Lipid biosynthesis</keyword>
<dbReference type="Pfam" id="PF01219">
    <property type="entry name" value="DAGK_prokar"/>
    <property type="match status" value="1"/>
</dbReference>
<organism evidence="20 21">
    <name type="scientific">Dinghuibacter silviterrae</name>
    <dbReference type="NCBI Taxonomy" id="1539049"/>
    <lineage>
        <taxon>Bacteria</taxon>
        <taxon>Pseudomonadati</taxon>
        <taxon>Bacteroidota</taxon>
        <taxon>Chitinophagia</taxon>
        <taxon>Chitinophagales</taxon>
        <taxon>Chitinophagaceae</taxon>
        <taxon>Dinghuibacter</taxon>
    </lineage>
</organism>
<evidence type="ECO:0000256" key="7">
    <source>
        <dbReference type="ARBA" id="ARBA00022741"/>
    </source>
</evidence>
<comment type="similarity">
    <text evidence="2">Belongs to the bacterial diacylglycerol kinase family.</text>
</comment>
<feature type="binding site" evidence="18">
    <location>
        <position position="70"/>
    </location>
    <ligand>
        <name>a divalent metal cation</name>
        <dbReference type="ChEBI" id="CHEBI:60240"/>
    </ligand>
</feature>
<evidence type="ECO:0000256" key="8">
    <source>
        <dbReference type="ARBA" id="ARBA00022777"/>
    </source>
</evidence>
<keyword evidence="18" id="KW-0479">Metal-binding</keyword>
<dbReference type="PANTHER" id="PTHR34299:SF1">
    <property type="entry name" value="DIACYLGLYCEROL KINASE"/>
    <property type="match status" value="1"/>
</dbReference>
<evidence type="ECO:0000256" key="12">
    <source>
        <dbReference type="ARBA" id="ARBA00023136"/>
    </source>
</evidence>
<feature type="binding site" evidence="16">
    <location>
        <position position="63"/>
    </location>
    <ligand>
        <name>substrate</name>
    </ligand>
</feature>
<keyword evidence="6 19" id="KW-0812">Transmembrane</keyword>
<evidence type="ECO:0000256" key="17">
    <source>
        <dbReference type="PIRSR" id="PIRSR600829-3"/>
    </source>
</evidence>
<keyword evidence="8 20" id="KW-0418">Kinase</keyword>
<evidence type="ECO:0000256" key="2">
    <source>
        <dbReference type="ARBA" id="ARBA00005967"/>
    </source>
</evidence>
<evidence type="ECO:0000256" key="5">
    <source>
        <dbReference type="ARBA" id="ARBA00022679"/>
    </source>
</evidence>
<dbReference type="CDD" id="cd14265">
    <property type="entry name" value="UDPK_IM_like"/>
    <property type="match status" value="1"/>
</dbReference>
<feature type="transmembrane region" description="Helical" evidence="19">
    <location>
        <begin position="90"/>
        <end position="111"/>
    </location>
</feature>
<keyword evidence="12 19" id="KW-0472">Membrane</keyword>
<keyword evidence="21" id="KW-1185">Reference proteome</keyword>
<comment type="cofactor">
    <cofactor evidence="18">
        <name>Mg(2+)</name>
        <dbReference type="ChEBI" id="CHEBI:18420"/>
    </cofactor>
    <text evidence="18">Mn(2+), Zn(2+), Cd(2+) and Co(2+) support activity to lesser extents.</text>
</comment>
<dbReference type="AlphaFoldDB" id="A0A4R8DN51"/>
<evidence type="ECO:0000256" key="10">
    <source>
        <dbReference type="ARBA" id="ARBA00022989"/>
    </source>
</evidence>
<evidence type="ECO:0000256" key="13">
    <source>
        <dbReference type="ARBA" id="ARBA00023209"/>
    </source>
</evidence>
<feature type="transmembrane region" description="Helical" evidence="19">
    <location>
        <begin position="49"/>
        <end position="69"/>
    </location>
</feature>
<keyword evidence="13" id="KW-0594">Phospholipid biosynthesis</keyword>
<evidence type="ECO:0000256" key="6">
    <source>
        <dbReference type="ARBA" id="ARBA00022692"/>
    </source>
</evidence>
<dbReference type="InterPro" id="IPR036945">
    <property type="entry name" value="DAGK_sf"/>
</dbReference>
<dbReference type="RefSeq" id="WP_133990142.1">
    <property type="nucleotide sequence ID" value="NZ_SODV01000001.1"/>
</dbReference>
<dbReference type="Gene3D" id="1.10.287.3610">
    <property type="match status" value="1"/>
</dbReference>
<feature type="binding site" evidence="17">
    <location>
        <position position="70"/>
    </location>
    <ligand>
        <name>ATP</name>
        <dbReference type="ChEBI" id="CHEBI:30616"/>
    </ligand>
</feature>
<dbReference type="InterPro" id="IPR033717">
    <property type="entry name" value="UDPK"/>
</dbReference>
<dbReference type="GO" id="GO:0046872">
    <property type="term" value="F:metal ion binding"/>
    <property type="evidence" value="ECO:0007669"/>
    <property type="project" value="UniProtKB-KW"/>
</dbReference>
<keyword evidence="7 17" id="KW-0547">Nucleotide-binding</keyword>
<gene>
    <name evidence="20" type="ORF">EDB95_0451</name>
</gene>
<keyword evidence="9 17" id="KW-0067">ATP-binding</keyword>
<dbReference type="PANTHER" id="PTHR34299">
    <property type="entry name" value="DIACYLGLYCEROL KINASE"/>
    <property type="match status" value="1"/>
</dbReference>
<dbReference type="GO" id="GO:0005524">
    <property type="term" value="F:ATP binding"/>
    <property type="evidence" value="ECO:0007669"/>
    <property type="project" value="UniProtKB-KW"/>
</dbReference>
<keyword evidence="5" id="KW-0808">Transferase</keyword>
<reference evidence="20 21" key="1">
    <citation type="submission" date="2019-03" db="EMBL/GenBank/DDBJ databases">
        <title>Genomic Encyclopedia of Type Strains, Phase IV (KMG-IV): sequencing the most valuable type-strain genomes for metagenomic binning, comparative biology and taxonomic classification.</title>
        <authorList>
            <person name="Goeker M."/>
        </authorList>
    </citation>
    <scope>NUCLEOTIDE SEQUENCE [LARGE SCALE GENOMIC DNA]</scope>
    <source>
        <strain evidence="20 21">DSM 100059</strain>
    </source>
</reference>
<feature type="binding site" evidence="17">
    <location>
        <position position="3"/>
    </location>
    <ligand>
        <name>ATP</name>
        <dbReference type="ChEBI" id="CHEBI:30616"/>
    </ligand>
</feature>
<feature type="binding site" evidence="17">
    <location>
        <begin position="88"/>
        <end position="89"/>
    </location>
    <ligand>
        <name>ATP</name>
        <dbReference type="ChEBI" id="CHEBI:30616"/>
    </ligand>
</feature>
<comment type="subcellular location">
    <subcellularLocation>
        <location evidence="1">Cell membrane</location>
        <topology evidence="1">Multi-pass membrane protein</topology>
    </subcellularLocation>
</comment>
<keyword evidence="11" id="KW-0443">Lipid metabolism</keyword>
<accession>A0A4R8DN51</accession>
<feature type="binding site" evidence="18">
    <location>
        <position position="22"/>
    </location>
    <ligand>
        <name>a divalent metal cation</name>
        <dbReference type="ChEBI" id="CHEBI:60240"/>
    </ligand>
</feature>
<dbReference type="EMBL" id="SODV01000001">
    <property type="protein sequence ID" value="TDW99441.1"/>
    <property type="molecule type" value="Genomic_DNA"/>
</dbReference>
<evidence type="ECO:0000256" key="3">
    <source>
        <dbReference type="ARBA" id="ARBA00022475"/>
    </source>
</evidence>
<keyword evidence="10 19" id="KW-1133">Transmembrane helix</keyword>
<evidence type="ECO:0000256" key="9">
    <source>
        <dbReference type="ARBA" id="ARBA00022840"/>
    </source>
</evidence>
<dbReference type="GO" id="GO:0005886">
    <property type="term" value="C:plasma membrane"/>
    <property type="evidence" value="ECO:0007669"/>
    <property type="project" value="UniProtKB-SubCell"/>
</dbReference>